<dbReference type="AlphaFoldDB" id="U2K5C3"/>
<accession>U2K5C3</accession>
<dbReference type="InterPro" id="IPR010819">
    <property type="entry name" value="AGE/CE"/>
</dbReference>
<keyword evidence="3 4" id="KW-0413">Isomerase</keyword>
<dbReference type="EMBL" id="AWVF01000443">
    <property type="protein sequence ID" value="ERJ87467.1"/>
    <property type="molecule type" value="Genomic_DNA"/>
</dbReference>
<evidence type="ECO:0000256" key="1">
    <source>
        <dbReference type="ARBA" id="ARBA00001470"/>
    </source>
</evidence>
<protein>
    <recommendedName>
        <fullName evidence="4">Cellobiose 2-epimerase</fullName>
        <shortName evidence="4">CE</shortName>
        <ecNumber evidence="4">5.1.3.11</ecNumber>
    </recommendedName>
</protein>
<proteinExistence type="inferred from homology"/>
<sequence>MPTIGGMGMKLTAEVQMMLEQKIIPFWLSLQDDHYGGFVSYVDLNLRRNEKAEKGCILNSRILWFFSEAAMLLKRPDLRQAADHAYRFLMRYCMDRKAGGVYWSVTFDGKPLDTTKHTYNQAFAIYALSAYYRLTGNPEALFAANQLLQCVENHCRDAGGYGEAYDRFWNPESNEKLSENGVMAERTMNTLLHVFEGYSGLYQATQAPEVATELRALLDIWGKHMFQPEKRRQEVFFDKDYHSLIDLQSYGHDIESAWLLDWGCDLLGDAALSEKVHRMTDVLAQSVLERGFDGEAVCNEIEKGVTDTDRIWWVQSEAIVGFVHMLEKHPEQKQYGEAAAKVWKYILRQLVDSRENSEWFWKVDITGKPVKKLTIVDPWKCPYHNGRMCMEIIRRNPDVSC</sequence>
<dbReference type="InterPro" id="IPR012341">
    <property type="entry name" value="6hp_glycosidase-like_sf"/>
</dbReference>
<comment type="function">
    <text evidence="4">Catalyzes the reversible epimerization of cellobiose to 4-O-beta-D-glucopyranosyl-D-mannose (Glc-Man).</text>
</comment>
<dbReference type="Gene3D" id="1.50.10.10">
    <property type="match status" value="1"/>
</dbReference>
<dbReference type="GO" id="GO:0005975">
    <property type="term" value="P:carbohydrate metabolic process"/>
    <property type="evidence" value="ECO:0007669"/>
    <property type="project" value="InterPro"/>
</dbReference>
<dbReference type="SUPFAM" id="SSF48208">
    <property type="entry name" value="Six-hairpin glycosidases"/>
    <property type="match status" value="1"/>
</dbReference>
<dbReference type="HOGENOM" id="CLU_046651_3_0_9"/>
<dbReference type="PATRIC" id="fig|411473.3.peg.2801"/>
<dbReference type="InterPro" id="IPR008928">
    <property type="entry name" value="6-hairpin_glycosidase_sf"/>
</dbReference>
<dbReference type="EC" id="5.1.3.11" evidence="4"/>
<evidence type="ECO:0000256" key="3">
    <source>
        <dbReference type="ARBA" id="ARBA00023235"/>
    </source>
</evidence>
<evidence type="ECO:0000256" key="4">
    <source>
        <dbReference type="HAMAP-Rule" id="MF_00929"/>
    </source>
</evidence>
<gene>
    <name evidence="5" type="ORF">RUMCAL_03337</name>
</gene>
<dbReference type="InterPro" id="IPR028584">
    <property type="entry name" value="Cellobiose_2_epim"/>
</dbReference>
<comment type="similarity">
    <text evidence="2">Belongs to the N-acylglucosamine 2-epimerase family.</text>
</comment>
<name>U2K5C3_9FIRM</name>
<reference evidence="5 6" key="1">
    <citation type="submission" date="2013-07" db="EMBL/GenBank/DDBJ databases">
        <authorList>
            <person name="Weinstock G."/>
            <person name="Sodergren E."/>
            <person name="Wylie T."/>
            <person name="Fulton L."/>
            <person name="Fulton R."/>
            <person name="Fronick C."/>
            <person name="O'Laughlin M."/>
            <person name="Godfrey J."/>
            <person name="Miner T."/>
            <person name="Herter B."/>
            <person name="Appelbaum E."/>
            <person name="Cordes M."/>
            <person name="Lek S."/>
            <person name="Wollam A."/>
            <person name="Pepin K.H."/>
            <person name="Palsikar V.B."/>
            <person name="Mitreva M."/>
            <person name="Wilson R.K."/>
        </authorList>
    </citation>
    <scope>NUCLEOTIDE SEQUENCE [LARGE SCALE GENOMIC DNA]</scope>
    <source>
        <strain evidence="5 6">ATCC 27760</strain>
    </source>
</reference>
<dbReference type="HAMAP" id="MF_00929">
    <property type="entry name" value="Cellobiose_2_epim"/>
    <property type="match status" value="1"/>
</dbReference>
<keyword evidence="6" id="KW-1185">Reference proteome</keyword>
<dbReference type="PANTHER" id="PTHR15108">
    <property type="entry name" value="N-ACYLGLUCOSAMINE-2-EPIMERASE"/>
    <property type="match status" value="1"/>
</dbReference>
<dbReference type="Pfam" id="PF07221">
    <property type="entry name" value="GlcNAc_2-epim"/>
    <property type="match status" value="1"/>
</dbReference>
<evidence type="ECO:0000313" key="5">
    <source>
        <dbReference type="EMBL" id="ERJ87467.1"/>
    </source>
</evidence>
<evidence type="ECO:0000256" key="2">
    <source>
        <dbReference type="ARBA" id="ARBA00008558"/>
    </source>
</evidence>
<dbReference type="Proteomes" id="UP000016662">
    <property type="component" value="Unassembled WGS sequence"/>
</dbReference>
<dbReference type="STRING" id="411473.RUMCAL_03337"/>
<comment type="catalytic activity">
    <reaction evidence="1 4">
        <text>D-cellobiose = beta-D-glucosyl-(1-&gt;4)-D-mannopyranose</text>
        <dbReference type="Rhea" id="RHEA:23384"/>
        <dbReference type="ChEBI" id="CHEBI:17057"/>
        <dbReference type="ChEBI" id="CHEBI:47931"/>
        <dbReference type="EC" id="5.1.3.11"/>
    </reaction>
</comment>
<comment type="similarity">
    <text evidence="4">Belongs to the cellobiose 2-epimerase family.</text>
</comment>
<comment type="caution">
    <text evidence="5">The sequence shown here is derived from an EMBL/GenBank/DDBJ whole genome shotgun (WGS) entry which is preliminary data.</text>
</comment>
<dbReference type="GO" id="GO:0047736">
    <property type="term" value="F:cellobiose epimerase activity"/>
    <property type="evidence" value="ECO:0007669"/>
    <property type="project" value="UniProtKB-UniRule"/>
</dbReference>
<organism evidence="5 6">
    <name type="scientific">Ruminococcus callidus ATCC 27760</name>
    <dbReference type="NCBI Taxonomy" id="411473"/>
    <lineage>
        <taxon>Bacteria</taxon>
        <taxon>Bacillati</taxon>
        <taxon>Bacillota</taxon>
        <taxon>Clostridia</taxon>
        <taxon>Eubacteriales</taxon>
        <taxon>Oscillospiraceae</taxon>
        <taxon>Ruminococcus</taxon>
    </lineage>
</organism>
<dbReference type="eggNOG" id="COG2942">
    <property type="taxonomic scope" value="Bacteria"/>
</dbReference>
<evidence type="ECO:0000313" key="6">
    <source>
        <dbReference type="Proteomes" id="UP000016662"/>
    </source>
</evidence>